<evidence type="ECO:0000313" key="1">
    <source>
        <dbReference type="EMBL" id="KAH6636054.1"/>
    </source>
</evidence>
<evidence type="ECO:0000313" key="2">
    <source>
        <dbReference type="Proteomes" id="UP000724584"/>
    </source>
</evidence>
<sequence length="1041" mass="114731">MSQNNNTGGYSDPDLGDYAQPYEDTIVASFNYVEDYLREEAQGNDGVAHVQDLDSEDEDSENDDNEDGDHEDGNHEDDDNYNEKFDEADFHHEDVGLNDINLGFDIGNNLFPSPPAIVESTPTDGIKGEDDEELFGKSPKASDASQGAPTPAAPSDMSALTFPKTDPVIAASHPHQAPEPSSSQPTFTLSLDPSEVPDFIKEEPGLAESDYTSLLPPAGPDYSLPPIDPLIASEVPNAGQPSAPTRVSDPQPYLPTPGISTGPNFHSFVPPQEQIPEPALAVPNNDFFYPRRVDNILPDTTNSNTGQYPLGPLLGQGNGISQATRGQGGYGDHYQYNSQPYNNSAHPMSLAQRAAQQRFVAAEASRYRHSMGPQPPGYPLPLPQDVTPPMNLEDIRRLPPINLPPPVPNHAAYPPQRDLLAPQDYPHPLNRGRISHRRSRKASSNNDSQRFYVRAPRIPSWGPLVPGPRQPEPVFRYYKHFAELRPALTFTADQLVTFFLGIGHPLPGRRLTLWIQNVAAQSNDRYANRGASTKCRYKNCPAKQNTIFKGFFRIAFDEFSDMTGETLDPMHNAGYMHLHCFEKLFDLGYLIHHGAARLGFRILPDRRIFNHETRNAASLTRDHGDMIHAYDDWVAGQRARADYIESVNASPQTRKIYTGIEPMPHMIPPHSQRLGYKLVEKHLSLQVKGRAATRDNRGGPHIGIHMGDLDLLMHLKRRAKQSRRPTLMETQQETQQGTQQATASTSVTYATSLAQGAGQKRAYDYDNGEGSSSAAEQRPAQRLRVDGDTQQAQYEPPTTRGTKRAIDDLESSTSPDSSKRARDASYQTPDFLNPENFYDLFPMDSLEGDSINVAFDENDALFDTSSYVPGDGDEPEMGYTQPQPNWYNQQQPSSTTTPPTTTTAIATTTTTTTPTPAYPRTRARSREESISIINQLTPHHLTRSSAHAIQSQLEAQPAHVREQVLAAVPAEYAALVQPQSQAQSQEQDVSGLPYVMQKATSDPSLPGIGLPALTEDPVGGKPDRWAVSGDGSPQQLQPAKN</sequence>
<protein>
    <submittedName>
        <fullName evidence="1">Uncharacterized protein</fullName>
    </submittedName>
</protein>
<keyword evidence="2" id="KW-1185">Reference proteome</keyword>
<reference evidence="1 2" key="1">
    <citation type="journal article" date="2021" name="Nat. Commun.">
        <title>Genetic determinants of endophytism in the Arabidopsis root mycobiome.</title>
        <authorList>
            <person name="Mesny F."/>
            <person name="Miyauchi S."/>
            <person name="Thiergart T."/>
            <person name="Pickel B."/>
            <person name="Atanasova L."/>
            <person name="Karlsson M."/>
            <person name="Huettel B."/>
            <person name="Barry K.W."/>
            <person name="Haridas S."/>
            <person name="Chen C."/>
            <person name="Bauer D."/>
            <person name="Andreopoulos W."/>
            <person name="Pangilinan J."/>
            <person name="LaButti K."/>
            <person name="Riley R."/>
            <person name="Lipzen A."/>
            <person name="Clum A."/>
            <person name="Drula E."/>
            <person name="Henrissat B."/>
            <person name="Kohler A."/>
            <person name="Grigoriev I.V."/>
            <person name="Martin F.M."/>
            <person name="Hacquard S."/>
        </authorList>
    </citation>
    <scope>NUCLEOTIDE SEQUENCE [LARGE SCALE GENOMIC DNA]</scope>
    <source>
        <strain evidence="1 2">MPI-SDFR-AT-0079</strain>
    </source>
</reference>
<accession>A0ACB7PBB4</accession>
<dbReference type="EMBL" id="JAGIZQ010000003">
    <property type="protein sequence ID" value="KAH6636054.1"/>
    <property type="molecule type" value="Genomic_DNA"/>
</dbReference>
<organism evidence="1 2">
    <name type="scientific">Chaetomium tenue</name>
    <dbReference type="NCBI Taxonomy" id="1854479"/>
    <lineage>
        <taxon>Eukaryota</taxon>
        <taxon>Fungi</taxon>
        <taxon>Dikarya</taxon>
        <taxon>Ascomycota</taxon>
        <taxon>Pezizomycotina</taxon>
        <taxon>Sordariomycetes</taxon>
        <taxon>Sordariomycetidae</taxon>
        <taxon>Sordariales</taxon>
        <taxon>Chaetomiaceae</taxon>
        <taxon>Chaetomium</taxon>
    </lineage>
</organism>
<gene>
    <name evidence="1" type="ORF">F5144DRAFT_591336</name>
</gene>
<name>A0ACB7PBB4_9PEZI</name>
<proteinExistence type="predicted"/>
<dbReference type="Proteomes" id="UP000724584">
    <property type="component" value="Unassembled WGS sequence"/>
</dbReference>
<comment type="caution">
    <text evidence="1">The sequence shown here is derived from an EMBL/GenBank/DDBJ whole genome shotgun (WGS) entry which is preliminary data.</text>
</comment>